<accession>A0A9W8CVM0</accession>
<dbReference type="Pfam" id="PF08574">
    <property type="entry name" value="Iwr1"/>
    <property type="match status" value="1"/>
</dbReference>
<feature type="compositionally biased region" description="Basic and acidic residues" evidence="10">
    <location>
        <begin position="271"/>
        <end position="286"/>
    </location>
</feature>
<evidence type="ECO:0000259" key="11">
    <source>
        <dbReference type="Pfam" id="PF08574"/>
    </source>
</evidence>
<keyword evidence="9" id="KW-0539">Nucleus</keyword>
<keyword evidence="13" id="KW-1185">Reference proteome</keyword>
<evidence type="ECO:0000256" key="6">
    <source>
        <dbReference type="ARBA" id="ARBA00022448"/>
    </source>
</evidence>
<dbReference type="InterPro" id="IPR013883">
    <property type="entry name" value="TF_Iwr1_dom"/>
</dbReference>
<evidence type="ECO:0000313" key="12">
    <source>
        <dbReference type="EMBL" id="KAJ1728217.1"/>
    </source>
</evidence>
<comment type="subcellular location">
    <subcellularLocation>
        <location evidence="3">Cytoplasm</location>
    </subcellularLocation>
    <subcellularLocation>
        <location evidence="2">Nucleus</location>
    </subcellularLocation>
</comment>
<evidence type="ECO:0000313" key="13">
    <source>
        <dbReference type="Proteomes" id="UP001143981"/>
    </source>
</evidence>
<keyword evidence="7" id="KW-0963">Cytoplasm</keyword>
<evidence type="ECO:0000256" key="9">
    <source>
        <dbReference type="ARBA" id="ARBA00023242"/>
    </source>
</evidence>
<sequence length="297" mass="31880">MASEWSKAQAGKDALLFAFGETITEADFGNAGKRRALRERLAALSTQPSDAMDIEDVEDATGAMPATALPQPQPPGAPADVPQATFRVVGGREVLLEDDAAHTAPSPRPRNWIPEVVAVADLQSGRRRIKMYDAVHEDTFDTAIASGPQDPYAGVALGPAKDSKSAAANPQTADDLVPMVRDYLSFGTGPPEYVYDFYYVSQAQTGMDPDVLRAANVGAVLWVDDADDFLADSDCAQDDEDEDSNAEDFYRNDYPDEPDSGSGMDEYYYSSDERGAGAQDDDRAGGEDYDYGGGDGF</sequence>
<organism evidence="12 13">
    <name type="scientific">Coemansia biformis</name>
    <dbReference type="NCBI Taxonomy" id="1286918"/>
    <lineage>
        <taxon>Eukaryota</taxon>
        <taxon>Fungi</taxon>
        <taxon>Fungi incertae sedis</taxon>
        <taxon>Zoopagomycota</taxon>
        <taxon>Kickxellomycotina</taxon>
        <taxon>Kickxellomycetes</taxon>
        <taxon>Kickxellales</taxon>
        <taxon>Kickxellaceae</taxon>
        <taxon>Coemansia</taxon>
    </lineage>
</organism>
<evidence type="ECO:0000256" key="7">
    <source>
        <dbReference type="ARBA" id="ARBA00022490"/>
    </source>
</evidence>
<comment type="similarity">
    <text evidence="4">Belongs to the IWR1/SLC7A6OS family.</text>
</comment>
<dbReference type="GO" id="GO:0015031">
    <property type="term" value="P:protein transport"/>
    <property type="evidence" value="ECO:0007669"/>
    <property type="project" value="UniProtKB-KW"/>
</dbReference>
<evidence type="ECO:0000256" key="8">
    <source>
        <dbReference type="ARBA" id="ARBA00022927"/>
    </source>
</evidence>
<reference evidence="12" key="1">
    <citation type="submission" date="2022-07" db="EMBL/GenBank/DDBJ databases">
        <title>Phylogenomic reconstructions and comparative analyses of Kickxellomycotina fungi.</title>
        <authorList>
            <person name="Reynolds N.K."/>
            <person name="Stajich J.E."/>
            <person name="Barry K."/>
            <person name="Grigoriev I.V."/>
            <person name="Crous P."/>
            <person name="Smith M.E."/>
        </authorList>
    </citation>
    <scope>NUCLEOTIDE SEQUENCE</scope>
    <source>
        <strain evidence="12">BCRC 34381</strain>
    </source>
</reference>
<dbReference type="InterPro" id="IPR040218">
    <property type="entry name" value="SLC7A6OS"/>
</dbReference>
<keyword evidence="6" id="KW-0813">Transport</keyword>
<dbReference type="AlphaFoldDB" id="A0A9W8CVM0"/>
<evidence type="ECO:0000256" key="3">
    <source>
        <dbReference type="ARBA" id="ARBA00004496"/>
    </source>
</evidence>
<dbReference type="PANTHER" id="PTHR31196">
    <property type="entry name" value="RNA POLYMERASE II NUCLEAR LOCALIZATION PROTEIN SLC7A6OS-RELATED"/>
    <property type="match status" value="1"/>
</dbReference>
<comment type="caution">
    <text evidence="12">The sequence shown here is derived from an EMBL/GenBank/DDBJ whole genome shotgun (WGS) entry which is preliminary data.</text>
</comment>
<feature type="domain" description="Transcription factor Iwr1" evidence="11">
    <location>
        <begin position="192"/>
        <end position="257"/>
    </location>
</feature>
<evidence type="ECO:0000256" key="2">
    <source>
        <dbReference type="ARBA" id="ARBA00004123"/>
    </source>
</evidence>
<evidence type="ECO:0000256" key="4">
    <source>
        <dbReference type="ARBA" id="ARBA00010218"/>
    </source>
</evidence>
<dbReference type="Proteomes" id="UP001143981">
    <property type="component" value="Unassembled WGS sequence"/>
</dbReference>
<dbReference type="GO" id="GO:0032502">
    <property type="term" value="P:developmental process"/>
    <property type="evidence" value="ECO:0007669"/>
    <property type="project" value="TreeGrafter"/>
</dbReference>
<comment type="function">
    <text evidence="1">Directs RNA polymerase II nuclear import.</text>
</comment>
<gene>
    <name evidence="12" type="ORF">LPJ61_004155</name>
</gene>
<name>A0A9W8CVM0_9FUNG</name>
<feature type="region of interest" description="Disordered" evidence="10">
    <location>
        <begin position="233"/>
        <end position="297"/>
    </location>
</feature>
<feature type="compositionally biased region" description="Acidic residues" evidence="10">
    <location>
        <begin position="233"/>
        <end position="246"/>
    </location>
</feature>
<dbReference type="EMBL" id="JANBOI010000868">
    <property type="protein sequence ID" value="KAJ1728217.1"/>
    <property type="molecule type" value="Genomic_DNA"/>
</dbReference>
<proteinExistence type="inferred from homology"/>
<evidence type="ECO:0000256" key="5">
    <source>
        <dbReference type="ARBA" id="ARBA00017036"/>
    </source>
</evidence>
<dbReference type="OrthoDB" id="6255506at2759"/>
<evidence type="ECO:0000256" key="1">
    <source>
        <dbReference type="ARBA" id="ARBA00003202"/>
    </source>
</evidence>
<dbReference type="GO" id="GO:0005737">
    <property type="term" value="C:cytoplasm"/>
    <property type="evidence" value="ECO:0007669"/>
    <property type="project" value="UniProtKB-SubCell"/>
</dbReference>
<evidence type="ECO:0000256" key="10">
    <source>
        <dbReference type="SAM" id="MobiDB-lite"/>
    </source>
</evidence>
<dbReference type="GO" id="GO:0005634">
    <property type="term" value="C:nucleus"/>
    <property type="evidence" value="ECO:0007669"/>
    <property type="project" value="UniProtKB-SubCell"/>
</dbReference>
<keyword evidence="8" id="KW-0653">Protein transport</keyword>
<protein>
    <recommendedName>
        <fullName evidence="5">Probable RNA polymerase II nuclear localization protein SLC7A6OS</fullName>
    </recommendedName>
</protein>
<dbReference type="PANTHER" id="PTHR31196:SF2">
    <property type="entry name" value="RNA POLYMERASE II NUCLEAR LOCALIZATION PROTEIN SLC7A6OS-RELATED"/>
    <property type="match status" value="1"/>
</dbReference>